<feature type="compositionally biased region" description="Acidic residues" evidence="9">
    <location>
        <begin position="453"/>
        <end position="466"/>
    </location>
</feature>
<proteinExistence type="inferred from homology"/>
<keyword evidence="7" id="KW-0508">mRNA splicing</keyword>
<feature type="region of interest" description="Disordered" evidence="9">
    <location>
        <begin position="453"/>
        <end position="500"/>
    </location>
</feature>
<feature type="compositionally biased region" description="Basic residues" evidence="9">
    <location>
        <begin position="238"/>
        <end position="247"/>
    </location>
</feature>
<sequence length="760" mass="84171">MPRNKRPSRGGRSRASRGNWAGGGGINRSDPAVFVPFAGTPSHKQNGYTLQDEARNTERKASWWDSDQKLRYTGINFVNGGKLHSEDPKSTESALAQMSLESPSGEEDEIKGEANGETNAAVDCTFFIDTEGAQPIDTGLPLPRVLSPSPTPSNSSEEVILFTGRDKSRVRVDESSSSVSAINPLDAKIKIIEDKIHEKEEQLHEILVHSKSPSGPAPHSPSNSTFLAPSQRRDQQTRGRKHRKPRKRNEDDAILADYLANIDQEDNNLQSFANRDLGGFDGDSWQGGPEEAVRKLVHVPRTQPVSEWERDNIVDFDDLSTSDGVMGDIQVILSKRDRNSGIQYLVVGEDQTADEARWVLASTLTSAQAGTEINKFEAEEKLIAEFYEDEFESEDSSDSEDVDSKDNDMADEEEFQKRRISRMTDEQIARLLAKQEELGMGSGELQLFDDFDLGEDEDGYKDEDGDTYSPAPRRRSKASAAVAKPVRTKGKGGQQAPDIFPKATALADAYDGFDVMDFDRPSLRRKNKGKRGRLVVDLSDSELEASMQMAFANDRVKKKERKQEREELRVRGLLGSKTDKPGLKQKYGEGMGMSAIKEEIRDFLRGTNTTLALPPMNKEDRKVVHEIANAFRLKSKSAGQGNNRFPVLYRSSRTARYEEHVFNAVEARVSRRFLPRMDIRQRNSGAMSKRSGRGTNNAGVTYRDGDVVGGSAPKIGIENKGRAMLEKMGWSTGTALGALNNKGILEPVSHIVKTSKAGLG</sequence>
<evidence type="ECO:0000256" key="5">
    <source>
        <dbReference type="ARBA" id="ARBA00022490"/>
    </source>
</evidence>
<evidence type="ECO:0000256" key="3">
    <source>
        <dbReference type="ARBA" id="ARBA00010306"/>
    </source>
</evidence>
<dbReference type="STRING" id="5539.A0A3E2GT97"/>
<accession>A0A3E2GT97</accession>
<evidence type="ECO:0000256" key="7">
    <source>
        <dbReference type="ARBA" id="ARBA00023187"/>
    </source>
</evidence>
<feature type="compositionally biased region" description="Basic and acidic residues" evidence="9">
    <location>
        <begin position="52"/>
        <end position="62"/>
    </location>
</feature>
<evidence type="ECO:0000259" key="10">
    <source>
        <dbReference type="PROSITE" id="PS50174"/>
    </source>
</evidence>
<name>A0A3E2GT97_SCYLI</name>
<dbReference type="PROSITE" id="PS50174">
    <property type="entry name" value="G_PATCH"/>
    <property type="match status" value="1"/>
</dbReference>
<dbReference type="Proteomes" id="UP000258309">
    <property type="component" value="Unassembled WGS sequence"/>
</dbReference>
<dbReference type="Pfam" id="PF01585">
    <property type="entry name" value="G-patch"/>
    <property type="match status" value="1"/>
</dbReference>
<dbReference type="SMART" id="SM00443">
    <property type="entry name" value="G_patch"/>
    <property type="match status" value="1"/>
</dbReference>
<evidence type="ECO:0000256" key="4">
    <source>
        <dbReference type="ARBA" id="ARBA00018964"/>
    </source>
</evidence>
<dbReference type="GO" id="GO:0006397">
    <property type="term" value="P:mRNA processing"/>
    <property type="evidence" value="ECO:0007669"/>
    <property type="project" value="UniProtKB-KW"/>
</dbReference>
<evidence type="ECO:0000256" key="1">
    <source>
        <dbReference type="ARBA" id="ARBA00004123"/>
    </source>
</evidence>
<feature type="region of interest" description="Disordered" evidence="9">
    <location>
        <begin position="78"/>
        <end position="111"/>
    </location>
</feature>
<dbReference type="SMART" id="SM00393">
    <property type="entry name" value="R3H"/>
    <property type="match status" value="1"/>
</dbReference>
<evidence type="ECO:0000313" key="12">
    <source>
        <dbReference type="EMBL" id="RFU24310.1"/>
    </source>
</evidence>
<dbReference type="GO" id="GO:0003676">
    <property type="term" value="F:nucleic acid binding"/>
    <property type="evidence" value="ECO:0007669"/>
    <property type="project" value="UniProtKB-UniRule"/>
</dbReference>
<dbReference type="SUPFAM" id="SSF82708">
    <property type="entry name" value="R3H domain"/>
    <property type="match status" value="1"/>
</dbReference>
<dbReference type="GO" id="GO:0005737">
    <property type="term" value="C:cytoplasm"/>
    <property type="evidence" value="ECO:0007669"/>
    <property type="project" value="UniProtKB-SubCell"/>
</dbReference>
<organism evidence="12 13">
    <name type="scientific">Scytalidium lignicola</name>
    <name type="common">Hyphomycete</name>
    <dbReference type="NCBI Taxonomy" id="5539"/>
    <lineage>
        <taxon>Eukaryota</taxon>
        <taxon>Fungi</taxon>
        <taxon>Dikarya</taxon>
        <taxon>Ascomycota</taxon>
        <taxon>Pezizomycotina</taxon>
        <taxon>Leotiomycetes</taxon>
        <taxon>Leotiomycetes incertae sedis</taxon>
        <taxon>Scytalidium</taxon>
    </lineage>
</organism>
<feature type="region of interest" description="Disordered" evidence="9">
    <location>
        <begin position="1"/>
        <end position="62"/>
    </location>
</feature>
<dbReference type="OMA" id="IANMMDD"/>
<dbReference type="CDD" id="cd02646">
    <property type="entry name" value="R3H_G-patch"/>
    <property type="match status" value="1"/>
</dbReference>
<dbReference type="InterPro" id="IPR034082">
    <property type="entry name" value="R3H_G-patch"/>
</dbReference>
<keyword evidence="6" id="KW-0507">mRNA processing</keyword>
<dbReference type="Pfam" id="PF01424">
    <property type="entry name" value="R3H"/>
    <property type="match status" value="1"/>
</dbReference>
<dbReference type="GO" id="GO:0005634">
    <property type="term" value="C:nucleus"/>
    <property type="evidence" value="ECO:0007669"/>
    <property type="project" value="UniProtKB-SubCell"/>
</dbReference>
<dbReference type="InterPro" id="IPR001374">
    <property type="entry name" value="R3H_dom"/>
</dbReference>
<dbReference type="PROSITE" id="PS51061">
    <property type="entry name" value="R3H"/>
    <property type="match status" value="1"/>
</dbReference>
<dbReference type="AlphaFoldDB" id="A0A3E2GT97"/>
<feature type="domain" description="G-patch" evidence="10">
    <location>
        <begin position="717"/>
        <end position="760"/>
    </location>
</feature>
<dbReference type="Gene3D" id="3.30.1370.50">
    <property type="entry name" value="R3H-like domain"/>
    <property type="match status" value="1"/>
</dbReference>
<feature type="compositionally biased region" description="Polar residues" evidence="9">
    <location>
        <begin position="91"/>
        <end position="102"/>
    </location>
</feature>
<protein>
    <recommendedName>
        <fullName evidence="4">Protein SQS1</fullName>
    </recommendedName>
</protein>
<keyword evidence="5" id="KW-0963">Cytoplasm</keyword>
<comment type="similarity">
    <text evidence="3">Belongs to the SQS1 family.</text>
</comment>
<dbReference type="InterPro" id="IPR051189">
    <property type="entry name" value="Splicing_assoc_domain"/>
</dbReference>
<feature type="compositionally biased region" description="Acidic residues" evidence="9">
    <location>
        <begin position="389"/>
        <end position="401"/>
    </location>
</feature>
<feature type="region of interest" description="Disordered" evidence="9">
    <location>
        <begin position="683"/>
        <end position="705"/>
    </location>
</feature>
<evidence type="ECO:0000256" key="2">
    <source>
        <dbReference type="ARBA" id="ARBA00004496"/>
    </source>
</evidence>
<feature type="region of interest" description="Disordered" evidence="9">
    <location>
        <begin position="209"/>
        <end position="252"/>
    </location>
</feature>
<reference evidence="12 13" key="1">
    <citation type="submission" date="2018-05" db="EMBL/GenBank/DDBJ databases">
        <title>Draft genome sequence of Scytalidium lignicola DSM 105466, a ubiquitous saprotrophic fungus.</title>
        <authorList>
            <person name="Buettner E."/>
            <person name="Gebauer A.M."/>
            <person name="Hofrichter M."/>
            <person name="Liers C."/>
            <person name="Kellner H."/>
        </authorList>
    </citation>
    <scope>NUCLEOTIDE SEQUENCE [LARGE SCALE GENOMIC DNA]</scope>
    <source>
        <strain evidence="12 13">DSM 105466</strain>
    </source>
</reference>
<feature type="non-terminal residue" evidence="12">
    <location>
        <position position="1"/>
    </location>
</feature>
<keyword evidence="8" id="KW-0539">Nucleus</keyword>
<comment type="caution">
    <text evidence="12">The sequence shown here is derived from an EMBL/GenBank/DDBJ whole genome shotgun (WGS) entry which is preliminary data.</text>
</comment>
<comment type="subcellular location">
    <subcellularLocation>
        <location evidence="2">Cytoplasm</location>
    </subcellularLocation>
    <subcellularLocation>
        <location evidence="1">Nucleus</location>
    </subcellularLocation>
</comment>
<keyword evidence="13" id="KW-1185">Reference proteome</keyword>
<dbReference type="EMBL" id="NCSJ02000468">
    <property type="protein sequence ID" value="RFU24310.1"/>
    <property type="molecule type" value="Genomic_DNA"/>
</dbReference>
<dbReference type="InterPro" id="IPR036867">
    <property type="entry name" value="R3H_dom_sf"/>
</dbReference>
<feature type="domain" description="R3H" evidence="11">
    <location>
        <begin position="590"/>
        <end position="652"/>
    </location>
</feature>
<evidence type="ECO:0000256" key="8">
    <source>
        <dbReference type="ARBA" id="ARBA00023242"/>
    </source>
</evidence>
<dbReference type="PANTHER" id="PTHR14195">
    <property type="entry name" value="G PATCH DOMAIN CONTAINING PROTEIN 2"/>
    <property type="match status" value="1"/>
</dbReference>
<feature type="region of interest" description="Disordered" evidence="9">
    <location>
        <begin position="389"/>
        <end position="421"/>
    </location>
</feature>
<dbReference type="GO" id="GO:0008380">
    <property type="term" value="P:RNA splicing"/>
    <property type="evidence" value="ECO:0007669"/>
    <property type="project" value="UniProtKB-KW"/>
</dbReference>
<evidence type="ECO:0000256" key="6">
    <source>
        <dbReference type="ARBA" id="ARBA00022664"/>
    </source>
</evidence>
<feature type="non-terminal residue" evidence="12">
    <location>
        <position position="760"/>
    </location>
</feature>
<feature type="compositionally biased region" description="Basic residues" evidence="9">
    <location>
        <begin position="1"/>
        <end position="15"/>
    </location>
</feature>
<dbReference type="InterPro" id="IPR000467">
    <property type="entry name" value="G_patch_dom"/>
</dbReference>
<evidence type="ECO:0000259" key="11">
    <source>
        <dbReference type="PROSITE" id="PS51061"/>
    </source>
</evidence>
<dbReference type="OrthoDB" id="21470at2759"/>
<evidence type="ECO:0000256" key="9">
    <source>
        <dbReference type="SAM" id="MobiDB-lite"/>
    </source>
</evidence>
<gene>
    <name evidence="12" type="ORF">B7463_g12029</name>
</gene>
<evidence type="ECO:0000313" key="13">
    <source>
        <dbReference type="Proteomes" id="UP000258309"/>
    </source>
</evidence>